<comment type="caution">
    <text evidence="3">The sequence shown here is derived from an EMBL/GenBank/DDBJ whole genome shotgun (WGS) entry which is preliminary data.</text>
</comment>
<evidence type="ECO:0000313" key="3">
    <source>
        <dbReference type="EMBL" id="PZW36763.1"/>
    </source>
</evidence>
<evidence type="ECO:0000256" key="1">
    <source>
        <dbReference type="ARBA" id="ARBA00008791"/>
    </source>
</evidence>
<dbReference type="Proteomes" id="UP000248806">
    <property type="component" value="Unassembled WGS sequence"/>
</dbReference>
<dbReference type="InterPro" id="IPR014729">
    <property type="entry name" value="Rossmann-like_a/b/a_fold"/>
</dbReference>
<protein>
    <submittedName>
        <fullName evidence="3">Nucleotide-binding universal stress UspA family protein</fullName>
    </submittedName>
</protein>
<dbReference type="PANTHER" id="PTHR46268:SF6">
    <property type="entry name" value="UNIVERSAL STRESS PROTEIN UP12"/>
    <property type="match status" value="1"/>
</dbReference>
<dbReference type="Gene3D" id="3.40.50.620">
    <property type="entry name" value="HUPs"/>
    <property type="match status" value="1"/>
</dbReference>
<organism evidence="3 4">
    <name type="scientific">Thermosporothrix hazakensis</name>
    <dbReference type="NCBI Taxonomy" id="644383"/>
    <lineage>
        <taxon>Bacteria</taxon>
        <taxon>Bacillati</taxon>
        <taxon>Chloroflexota</taxon>
        <taxon>Ktedonobacteria</taxon>
        <taxon>Ktedonobacterales</taxon>
        <taxon>Thermosporotrichaceae</taxon>
        <taxon>Thermosporothrix</taxon>
    </lineage>
</organism>
<dbReference type="RefSeq" id="WP_111319292.1">
    <property type="nucleotide sequence ID" value="NZ_BIFX01000001.1"/>
</dbReference>
<dbReference type="EMBL" id="QKUF01000001">
    <property type="protein sequence ID" value="PZW36763.1"/>
    <property type="molecule type" value="Genomic_DNA"/>
</dbReference>
<evidence type="ECO:0000259" key="2">
    <source>
        <dbReference type="Pfam" id="PF00582"/>
    </source>
</evidence>
<feature type="domain" description="UspA" evidence="2">
    <location>
        <begin position="1"/>
        <end position="155"/>
    </location>
</feature>
<keyword evidence="4" id="KW-1185">Reference proteome</keyword>
<dbReference type="SUPFAM" id="SSF52402">
    <property type="entry name" value="Adenine nucleotide alpha hydrolases-like"/>
    <property type="match status" value="1"/>
</dbReference>
<dbReference type="CDD" id="cd00293">
    <property type="entry name" value="USP-like"/>
    <property type="match status" value="1"/>
</dbReference>
<reference evidence="3 4" key="1">
    <citation type="submission" date="2018-06" db="EMBL/GenBank/DDBJ databases">
        <title>Genomic Encyclopedia of Archaeal and Bacterial Type Strains, Phase II (KMG-II): from individual species to whole genera.</title>
        <authorList>
            <person name="Goeker M."/>
        </authorList>
    </citation>
    <scope>NUCLEOTIDE SEQUENCE [LARGE SCALE GENOMIC DNA]</scope>
    <source>
        <strain evidence="3 4">ATCC BAA-1881</strain>
    </source>
</reference>
<comment type="similarity">
    <text evidence="1">Belongs to the universal stress protein A family.</text>
</comment>
<dbReference type="InterPro" id="IPR006016">
    <property type="entry name" value="UspA"/>
</dbReference>
<dbReference type="Pfam" id="PF00582">
    <property type="entry name" value="Usp"/>
    <property type="match status" value="1"/>
</dbReference>
<dbReference type="AlphaFoldDB" id="A0A326UWP9"/>
<sequence>MNKSILLGIDSELSPTAQYALQAVSEFVERAAPQVRLLLLNVIPVTQVIPAQPGMYVGQVLPGVVTPAQRTLAEETLQKARLLLEQRGIGLERTESIIREGVPADEIVRAAREHNASFIVVGRHADTLKHRLRRMLVGSVSQRVLQLASCPVMVVVTPEPDRVDDLVGWYKEEVKRYLKENNASLTILTPQKVVQFFTPPGKDASGKKELDAATKALEQLTEGGMLCRHQVEGELRYVND</sequence>
<dbReference type="PANTHER" id="PTHR46268">
    <property type="entry name" value="STRESS RESPONSE PROTEIN NHAX"/>
    <property type="match status" value="1"/>
</dbReference>
<dbReference type="OrthoDB" id="9794782at2"/>
<name>A0A326UWP9_THEHA</name>
<gene>
    <name evidence="3" type="ORF">EI42_00946</name>
</gene>
<proteinExistence type="inferred from homology"/>
<accession>A0A326UWP9</accession>
<evidence type="ECO:0000313" key="4">
    <source>
        <dbReference type="Proteomes" id="UP000248806"/>
    </source>
</evidence>